<gene>
    <name evidence="6" type="ORF">FYJ51_10300</name>
</gene>
<evidence type="ECO:0008006" key="8">
    <source>
        <dbReference type="Google" id="ProtNLM"/>
    </source>
</evidence>
<evidence type="ECO:0000256" key="4">
    <source>
        <dbReference type="ARBA" id="ARBA00023136"/>
    </source>
</evidence>
<evidence type="ECO:0000256" key="3">
    <source>
        <dbReference type="ARBA" id="ARBA00022989"/>
    </source>
</evidence>
<dbReference type="PANTHER" id="PTHR35529:SF1">
    <property type="entry name" value="MANGANESE EFFLUX PUMP MNTP-RELATED"/>
    <property type="match status" value="1"/>
</dbReference>
<evidence type="ECO:0000256" key="5">
    <source>
        <dbReference type="SAM" id="Phobius"/>
    </source>
</evidence>
<dbReference type="AlphaFoldDB" id="A0A7X2TFZ2"/>
<sequence length="198" mass="22106">MSGIEGRFFFMRGYQAVLLFIGLSLDSFVVMMNKAATLRNLTFRKSLLFSLIFSLMNAVAVLCGYGLSSIFMRMMNDRVEMAVACLIVFAIGIFLTTRSYRLKDIEEKCDPDFGYRECFRLAAGTSIDTLFLATSFSFLDISLSAGLCYAFLVTFVTILVALYVGYSLGSRYSRTLGMSGGALMIILSIYLMSVYVLR</sequence>
<evidence type="ECO:0000313" key="6">
    <source>
        <dbReference type="EMBL" id="MSS59284.1"/>
    </source>
</evidence>
<keyword evidence="2 5" id="KW-0812">Transmembrane</keyword>
<evidence type="ECO:0000256" key="2">
    <source>
        <dbReference type="ARBA" id="ARBA00022692"/>
    </source>
</evidence>
<keyword evidence="7" id="KW-1185">Reference proteome</keyword>
<feature type="transmembrane region" description="Helical" evidence="5">
    <location>
        <begin position="79"/>
        <end position="97"/>
    </location>
</feature>
<dbReference type="InterPro" id="IPR003810">
    <property type="entry name" value="Mntp/YtaF"/>
</dbReference>
<comment type="caution">
    <text evidence="6">The sequence shown here is derived from an EMBL/GenBank/DDBJ whole genome shotgun (WGS) entry which is preliminary data.</text>
</comment>
<accession>A0A7X2TFZ2</accession>
<dbReference type="Pfam" id="PF02659">
    <property type="entry name" value="Mntp"/>
    <property type="match status" value="1"/>
</dbReference>
<dbReference type="Proteomes" id="UP000461880">
    <property type="component" value="Unassembled WGS sequence"/>
</dbReference>
<reference evidence="6 7" key="1">
    <citation type="submission" date="2019-08" db="EMBL/GenBank/DDBJ databases">
        <title>In-depth cultivation of the pig gut microbiome towards novel bacterial diversity and tailored functional studies.</title>
        <authorList>
            <person name="Wylensek D."/>
            <person name="Hitch T.C.A."/>
            <person name="Clavel T."/>
        </authorList>
    </citation>
    <scope>NUCLEOTIDE SEQUENCE [LARGE SCALE GENOMIC DNA]</scope>
    <source>
        <strain evidence="6 7">Oil+RF-744-GAM-WT-6</strain>
    </source>
</reference>
<keyword evidence="3 5" id="KW-1133">Transmembrane helix</keyword>
<protein>
    <recommendedName>
        <fullName evidence="8">Manganese efflux pump MntP</fullName>
    </recommendedName>
</protein>
<dbReference type="EMBL" id="VUMN01000027">
    <property type="protein sequence ID" value="MSS59284.1"/>
    <property type="molecule type" value="Genomic_DNA"/>
</dbReference>
<evidence type="ECO:0000313" key="7">
    <source>
        <dbReference type="Proteomes" id="UP000461880"/>
    </source>
</evidence>
<dbReference type="PANTHER" id="PTHR35529">
    <property type="entry name" value="MANGANESE EFFLUX PUMP MNTP-RELATED"/>
    <property type="match status" value="1"/>
</dbReference>
<proteinExistence type="predicted"/>
<keyword evidence="4 5" id="KW-0472">Membrane</keyword>
<feature type="transmembrane region" description="Helical" evidence="5">
    <location>
        <begin position="144"/>
        <end position="164"/>
    </location>
</feature>
<feature type="transmembrane region" description="Helical" evidence="5">
    <location>
        <begin position="47"/>
        <end position="67"/>
    </location>
</feature>
<evidence type="ECO:0000256" key="1">
    <source>
        <dbReference type="ARBA" id="ARBA00022475"/>
    </source>
</evidence>
<feature type="transmembrane region" description="Helical" evidence="5">
    <location>
        <begin position="16"/>
        <end position="35"/>
    </location>
</feature>
<feature type="transmembrane region" description="Helical" evidence="5">
    <location>
        <begin position="176"/>
        <end position="197"/>
    </location>
</feature>
<organism evidence="6 7">
    <name type="scientific">Stecheria intestinalis</name>
    <dbReference type="NCBI Taxonomy" id="2606630"/>
    <lineage>
        <taxon>Bacteria</taxon>
        <taxon>Bacillati</taxon>
        <taxon>Bacillota</taxon>
        <taxon>Erysipelotrichia</taxon>
        <taxon>Erysipelotrichales</taxon>
        <taxon>Erysipelotrichaceae</taxon>
        <taxon>Stecheria</taxon>
    </lineage>
</organism>
<name>A0A7X2TFZ2_9FIRM</name>
<keyword evidence="1" id="KW-1003">Cell membrane</keyword>